<name>A0A673HP75_9TELE</name>
<protein>
    <submittedName>
        <fullName evidence="1">Uncharacterized protein</fullName>
    </submittedName>
</protein>
<sequence>MEFYIISIHNCFLLPVVGQSKPLCFDVPVPHKLRLLQDSASEFSMNGESMTGQNGFHQITFHYKTNHHLTINTTSVRYHDGQNQVEFLWGQELTQHNTEGVSLILRSTEIDVTMENIHVVILLHKEKRDMFLWPAVQQQPKDVSLTGILGKSAPLIKHLSTHQQFGNQIVHFDLEDVTDYRLSSKPVIKCWLVSFYAAMQRDISDFTVTKL</sequence>
<dbReference type="Proteomes" id="UP000472270">
    <property type="component" value="Unassembled WGS sequence"/>
</dbReference>
<accession>A0A673HP75</accession>
<organism evidence="1 2">
    <name type="scientific">Sinocyclocheilus rhinocerous</name>
    <dbReference type="NCBI Taxonomy" id="307959"/>
    <lineage>
        <taxon>Eukaryota</taxon>
        <taxon>Metazoa</taxon>
        <taxon>Chordata</taxon>
        <taxon>Craniata</taxon>
        <taxon>Vertebrata</taxon>
        <taxon>Euteleostomi</taxon>
        <taxon>Actinopterygii</taxon>
        <taxon>Neopterygii</taxon>
        <taxon>Teleostei</taxon>
        <taxon>Ostariophysi</taxon>
        <taxon>Cypriniformes</taxon>
        <taxon>Cyprinidae</taxon>
        <taxon>Cyprininae</taxon>
        <taxon>Sinocyclocheilus</taxon>
    </lineage>
</organism>
<dbReference type="AlphaFoldDB" id="A0A673HP75"/>
<reference evidence="1" key="1">
    <citation type="submission" date="2025-08" db="UniProtKB">
        <authorList>
            <consortium name="Ensembl"/>
        </authorList>
    </citation>
    <scope>IDENTIFICATION</scope>
</reference>
<proteinExistence type="predicted"/>
<evidence type="ECO:0000313" key="2">
    <source>
        <dbReference type="Proteomes" id="UP000472270"/>
    </source>
</evidence>
<evidence type="ECO:0000313" key="1">
    <source>
        <dbReference type="Ensembl" id="ENSSRHP00000028153.1"/>
    </source>
</evidence>
<reference evidence="1" key="2">
    <citation type="submission" date="2025-09" db="UniProtKB">
        <authorList>
            <consortium name="Ensembl"/>
        </authorList>
    </citation>
    <scope>IDENTIFICATION</scope>
</reference>
<dbReference type="Ensembl" id="ENSSRHT00000028978.1">
    <property type="protein sequence ID" value="ENSSRHP00000028153.1"/>
    <property type="gene ID" value="ENSSRHG00000014625.1"/>
</dbReference>
<keyword evidence="2" id="KW-1185">Reference proteome</keyword>